<keyword evidence="2" id="KW-0964">Secreted</keyword>
<dbReference type="GO" id="GO:0005540">
    <property type="term" value="F:hyaluronic acid binding"/>
    <property type="evidence" value="ECO:0007669"/>
    <property type="project" value="UniProtKB-KW"/>
</dbReference>
<dbReference type="FunFam" id="3.10.100.10:FF:000002">
    <property type="entry name" value="Hyaluronan proteoglycan link protein 1"/>
    <property type="match status" value="1"/>
</dbReference>
<dbReference type="Gene3D" id="3.10.100.10">
    <property type="entry name" value="Mannose-Binding Protein A, subunit A"/>
    <property type="match status" value="2"/>
</dbReference>
<comment type="subcellular location">
    <subcellularLocation>
        <location evidence="1">Secreted</location>
        <location evidence="1">Extracellular space</location>
        <location evidence="1">Extracellular matrix</location>
    </subcellularLocation>
</comment>
<evidence type="ECO:0000256" key="3">
    <source>
        <dbReference type="ARBA" id="ARBA00022530"/>
    </source>
</evidence>
<keyword evidence="7" id="KW-0393">Immunoglobulin domain</keyword>
<protein>
    <submittedName>
        <fullName evidence="13">(Atlantic silverside) hypothetical protein</fullName>
    </submittedName>
</protein>
<feature type="disulfide bond" evidence="9">
    <location>
        <begin position="292"/>
        <end position="361"/>
    </location>
</feature>
<evidence type="ECO:0000259" key="12">
    <source>
        <dbReference type="PROSITE" id="PS50963"/>
    </source>
</evidence>
<dbReference type="InterPro" id="IPR016186">
    <property type="entry name" value="C-type_lectin-like/link_sf"/>
</dbReference>
<dbReference type="PROSITE" id="PS01241">
    <property type="entry name" value="LINK_1"/>
    <property type="match status" value="1"/>
</dbReference>
<keyword evidence="5 9" id="KW-1015">Disulfide bond</keyword>
<evidence type="ECO:0000256" key="6">
    <source>
        <dbReference type="ARBA" id="ARBA00023290"/>
    </source>
</evidence>
<feature type="disulfide bond" evidence="9">
    <location>
        <begin position="317"/>
        <end position="338"/>
    </location>
</feature>
<dbReference type="PROSITE" id="PS50963">
    <property type="entry name" value="LINK_2"/>
    <property type="match status" value="2"/>
</dbReference>
<dbReference type="SUPFAM" id="SSF56436">
    <property type="entry name" value="C-type lectin-like"/>
    <property type="match status" value="2"/>
</dbReference>
<comment type="caution">
    <text evidence="13">The sequence shown here is derived from an EMBL/GenBank/DDBJ whole genome shotgun (WGS) entry which is preliminary data.</text>
</comment>
<name>A0A8S4ABZ7_9TELE</name>
<evidence type="ECO:0000256" key="2">
    <source>
        <dbReference type="ARBA" id="ARBA00022525"/>
    </source>
</evidence>
<evidence type="ECO:0000256" key="5">
    <source>
        <dbReference type="ARBA" id="ARBA00023157"/>
    </source>
</evidence>
<dbReference type="GO" id="GO:0007417">
    <property type="term" value="P:central nervous system development"/>
    <property type="evidence" value="ECO:0007669"/>
    <property type="project" value="TreeGrafter"/>
</dbReference>
<evidence type="ECO:0000256" key="1">
    <source>
        <dbReference type="ARBA" id="ARBA00004498"/>
    </source>
</evidence>
<dbReference type="AlphaFoldDB" id="A0A8S4ABZ7"/>
<evidence type="ECO:0000313" key="13">
    <source>
        <dbReference type="EMBL" id="CAG5859062.1"/>
    </source>
</evidence>
<dbReference type="GO" id="GO:0001501">
    <property type="term" value="P:skeletal system development"/>
    <property type="evidence" value="ECO:0007669"/>
    <property type="project" value="TreeGrafter"/>
</dbReference>
<keyword evidence="10" id="KW-0732">Signal</keyword>
<dbReference type="PANTHER" id="PTHR22804:SF40">
    <property type="entry name" value="HYALURONAN AND PROTEOGLYCAN LINK PROTEIN 3"/>
    <property type="match status" value="1"/>
</dbReference>
<feature type="domain" description="Ig-like" evidence="11">
    <location>
        <begin position="51"/>
        <end position="167"/>
    </location>
</feature>
<dbReference type="GO" id="GO:0045202">
    <property type="term" value="C:synapse"/>
    <property type="evidence" value="ECO:0007669"/>
    <property type="project" value="TreeGrafter"/>
</dbReference>
<dbReference type="GO" id="GO:0072534">
    <property type="term" value="C:perineuronal net"/>
    <property type="evidence" value="ECO:0007669"/>
    <property type="project" value="TreeGrafter"/>
</dbReference>
<evidence type="ECO:0000256" key="10">
    <source>
        <dbReference type="SAM" id="SignalP"/>
    </source>
</evidence>
<dbReference type="CDD" id="cd03519">
    <property type="entry name" value="Link_domain_HAPLN_module_2"/>
    <property type="match status" value="1"/>
</dbReference>
<feature type="signal peptide" evidence="10">
    <location>
        <begin position="1"/>
        <end position="26"/>
    </location>
</feature>
<dbReference type="InterPro" id="IPR016187">
    <property type="entry name" value="CTDL_fold"/>
</dbReference>
<dbReference type="Pfam" id="PF07686">
    <property type="entry name" value="V-set"/>
    <property type="match status" value="1"/>
</dbReference>
<dbReference type="PRINTS" id="PR01265">
    <property type="entry name" value="LINKMODULE"/>
</dbReference>
<dbReference type="Gene3D" id="2.60.40.10">
    <property type="entry name" value="Immunoglobulins"/>
    <property type="match status" value="1"/>
</dbReference>
<dbReference type="Pfam" id="PF00193">
    <property type="entry name" value="Xlink"/>
    <property type="match status" value="2"/>
</dbReference>
<evidence type="ECO:0000256" key="4">
    <source>
        <dbReference type="ARBA" id="ARBA00022737"/>
    </source>
</evidence>
<proteinExistence type="inferred from homology"/>
<feature type="chain" id="PRO_5035917072" evidence="10">
    <location>
        <begin position="27"/>
        <end position="367"/>
    </location>
</feature>
<organism evidence="13 14">
    <name type="scientific">Menidia menidia</name>
    <name type="common">Atlantic silverside</name>
    <dbReference type="NCBI Taxonomy" id="238744"/>
    <lineage>
        <taxon>Eukaryota</taxon>
        <taxon>Metazoa</taxon>
        <taxon>Chordata</taxon>
        <taxon>Craniata</taxon>
        <taxon>Vertebrata</taxon>
        <taxon>Euteleostomi</taxon>
        <taxon>Actinopterygii</taxon>
        <taxon>Neopterygii</taxon>
        <taxon>Teleostei</taxon>
        <taxon>Neoteleostei</taxon>
        <taxon>Acanthomorphata</taxon>
        <taxon>Ovalentaria</taxon>
        <taxon>Atherinomorphae</taxon>
        <taxon>Atheriniformes</taxon>
        <taxon>Atherinopsidae</taxon>
        <taxon>Menidiinae</taxon>
        <taxon>Menidia</taxon>
    </lineage>
</organism>
<dbReference type="CDD" id="cd03518">
    <property type="entry name" value="Link_domain_HAPLN_module_1"/>
    <property type="match status" value="1"/>
</dbReference>
<evidence type="ECO:0000256" key="9">
    <source>
        <dbReference type="PROSITE-ProRule" id="PRU00323"/>
    </source>
</evidence>
<dbReference type="InterPro" id="IPR000538">
    <property type="entry name" value="Link_dom"/>
</dbReference>
<reference evidence="13" key="1">
    <citation type="submission" date="2021-05" db="EMBL/GenBank/DDBJ databases">
        <authorList>
            <person name="Tigano A."/>
        </authorList>
    </citation>
    <scope>NUCLEOTIDE SEQUENCE</scope>
</reference>
<dbReference type="PROSITE" id="PS50835">
    <property type="entry name" value="IG_LIKE"/>
    <property type="match status" value="1"/>
</dbReference>
<dbReference type="InterPro" id="IPR003599">
    <property type="entry name" value="Ig_sub"/>
</dbReference>
<dbReference type="FunFam" id="3.10.100.10:FF:000001">
    <property type="entry name" value="Hyaluronan proteoglycan link protein 1"/>
    <property type="match status" value="1"/>
</dbReference>
<feature type="disulfide bond" evidence="9">
    <location>
        <begin position="217"/>
        <end position="238"/>
    </location>
</feature>
<dbReference type="EMBL" id="CAJRST010000001">
    <property type="protein sequence ID" value="CAG5859062.1"/>
    <property type="molecule type" value="Genomic_DNA"/>
</dbReference>
<dbReference type="SMART" id="SM00409">
    <property type="entry name" value="IG"/>
    <property type="match status" value="1"/>
</dbReference>
<dbReference type="InterPro" id="IPR013106">
    <property type="entry name" value="Ig_V-set"/>
</dbReference>
<dbReference type="SUPFAM" id="SSF48726">
    <property type="entry name" value="Immunoglobulin"/>
    <property type="match status" value="1"/>
</dbReference>
<keyword evidence="14" id="KW-1185">Reference proteome</keyword>
<feature type="domain" description="Link" evidence="12">
    <location>
        <begin position="171"/>
        <end position="266"/>
    </location>
</feature>
<dbReference type="GO" id="GO:0010001">
    <property type="term" value="P:glial cell differentiation"/>
    <property type="evidence" value="ECO:0007669"/>
    <property type="project" value="TreeGrafter"/>
</dbReference>
<comment type="similarity">
    <text evidence="8">Belongs to the HAPLN family.</text>
</comment>
<dbReference type="OrthoDB" id="6431884at2759"/>
<dbReference type="InterPro" id="IPR007110">
    <property type="entry name" value="Ig-like_dom"/>
</dbReference>
<dbReference type="PANTHER" id="PTHR22804">
    <property type="entry name" value="AGGRECAN/VERSICAN PROTEOGLYCAN"/>
    <property type="match status" value="1"/>
</dbReference>
<accession>A0A8S4ABZ7</accession>
<keyword evidence="4" id="KW-0677">Repeat</keyword>
<sequence>MVFSLQRGLLLVAQLLLSGCCIPAAPSPQNDFFYNHIFRTNGNKEIHFSGVKLQVSSDRPPASAVRGGNATLPCRFWYEPGLSSQRETLVRWSRLPAAGGQMGTDVLVSSGSRSQSFGAFRGRVARRQDFPGDAALVITDLQLNDTGSYRCEVVDGLEDQSTTVHLDLQGVVFPYQRAGGRYQLSFLEARQACEQQDSTLATFRQLFQSWREGLNWCNAGWLADGTVQYPIRQPREPCGGRGLAPGVRTYGRPNPDLHRYDAFCFSSAPRGEVYYLQPSSLRMNRTEAERACGADGARVARVGQLYAAWRFSGLDRCSGGWLADGSVRHPISRPRRKCGPAEPGVRSLGFPPAQQQHGVYCYRPHGE</sequence>
<dbReference type="PROSITE" id="PS51257">
    <property type="entry name" value="PROKAR_LIPOPROTEIN"/>
    <property type="match status" value="1"/>
</dbReference>
<dbReference type="InterPro" id="IPR050691">
    <property type="entry name" value="Hyaluronan_bind_Proteoglycan"/>
</dbReference>
<dbReference type="InterPro" id="IPR013783">
    <property type="entry name" value="Ig-like_fold"/>
</dbReference>
<dbReference type="InterPro" id="IPR036179">
    <property type="entry name" value="Ig-like_dom_sf"/>
</dbReference>
<evidence type="ECO:0000259" key="11">
    <source>
        <dbReference type="PROSITE" id="PS50835"/>
    </source>
</evidence>
<dbReference type="GO" id="GO:0005615">
    <property type="term" value="C:extracellular space"/>
    <property type="evidence" value="ECO:0007669"/>
    <property type="project" value="TreeGrafter"/>
</dbReference>
<keyword evidence="3" id="KW-0272">Extracellular matrix</keyword>
<dbReference type="Proteomes" id="UP000677803">
    <property type="component" value="Unassembled WGS sequence"/>
</dbReference>
<evidence type="ECO:0000313" key="14">
    <source>
        <dbReference type="Proteomes" id="UP000677803"/>
    </source>
</evidence>
<evidence type="ECO:0000256" key="8">
    <source>
        <dbReference type="ARBA" id="ARBA00038272"/>
    </source>
</evidence>
<dbReference type="SMART" id="SM00445">
    <property type="entry name" value="LINK"/>
    <property type="match status" value="2"/>
</dbReference>
<comment type="caution">
    <text evidence="9">Lacks conserved residue(s) required for the propagation of feature annotation.</text>
</comment>
<gene>
    <name evidence="13" type="ORF">MMEN_LOCUS825</name>
</gene>
<dbReference type="SMART" id="SM00406">
    <property type="entry name" value="IGv"/>
    <property type="match status" value="1"/>
</dbReference>
<evidence type="ECO:0000256" key="7">
    <source>
        <dbReference type="ARBA" id="ARBA00023319"/>
    </source>
</evidence>
<dbReference type="GO" id="GO:0007155">
    <property type="term" value="P:cell adhesion"/>
    <property type="evidence" value="ECO:0007669"/>
    <property type="project" value="InterPro"/>
</dbReference>
<dbReference type="GO" id="GO:0002052">
    <property type="term" value="P:positive regulation of neuroblast proliferation"/>
    <property type="evidence" value="ECO:0007669"/>
    <property type="project" value="TreeGrafter"/>
</dbReference>
<keyword evidence="6" id="KW-0373">Hyaluronic acid</keyword>
<feature type="domain" description="Link" evidence="12">
    <location>
        <begin position="272"/>
        <end position="363"/>
    </location>
</feature>